<accession>A0AAV2I6J3</accession>
<keyword evidence="1" id="KW-0472">Membrane</keyword>
<evidence type="ECO:0000256" key="1">
    <source>
        <dbReference type="SAM" id="Phobius"/>
    </source>
</evidence>
<evidence type="ECO:0000313" key="3">
    <source>
        <dbReference type="Proteomes" id="UP001497497"/>
    </source>
</evidence>
<protein>
    <submittedName>
        <fullName evidence="2">Uncharacterized protein</fullName>
    </submittedName>
</protein>
<dbReference type="EMBL" id="CAXITT010000436">
    <property type="protein sequence ID" value="CAL1541496.1"/>
    <property type="molecule type" value="Genomic_DNA"/>
</dbReference>
<reference evidence="2 3" key="1">
    <citation type="submission" date="2024-04" db="EMBL/GenBank/DDBJ databases">
        <authorList>
            <consortium name="Genoscope - CEA"/>
            <person name="William W."/>
        </authorList>
    </citation>
    <scope>NUCLEOTIDE SEQUENCE [LARGE SCALE GENOMIC DNA]</scope>
</reference>
<gene>
    <name evidence="2" type="ORF">GSLYS_00015102001</name>
</gene>
<dbReference type="AlphaFoldDB" id="A0AAV2I6J3"/>
<organism evidence="2 3">
    <name type="scientific">Lymnaea stagnalis</name>
    <name type="common">Great pond snail</name>
    <name type="synonym">Helix stagnalis</name>
    <dbReference type="NCBI Taxonomy" id="6523"/>
    <lineage>
        <taxon>Eukaryota</taxon>
        <taxon>Metazoa</taxon>
        <taxon>Spiralia</taxon>
        <taxon>Lophotrochozoa</taxon>
        <taxon>Mollusca</taxon>
        <taxon>Gastropoda</taxon>
        <taxon>Heterobranchia</taxon>
        <taxon>Euthyneura</taxon>
        <taxon>Panpulmonata</taxon>
        <taxon>Hygrophila</taxon>
        <taxon>Lymnaeoidea</taxon>
        <taxon>Lymnaeidae</taxon>
        <taxon>Lymnaea</taxon>
    </lineage>
</organism>
<name>A0AAV2I6J3_LYMST</name>
<evidence type="ECO:0000313" key="2">
    <source>
        <dbReference type="EMBL" id="CAL1541496.1"/>
    </source>
</evidence>
<feature type="transmembrane region" description="Helical" evidence="1">
    <location>
        <begin position="20"/>
        <end position="44"/>
    </location>
</feature>
<keyword evidence="3" id="KW-1185">Reference proteome</keyword>
<keyword evidence="1" id="KW-1133">Transmembrane helix</keyword>
<dbReference type="Proteomes" id="UP001497497">
    <property type="component" value="Unassembled WGS sequence"/>
</dbReference>
<sequence length="166" mass="19361">MSHNDTSTRRPTALEESHILKIINVTVATGAVCLTFLLLAYFFFRLKRKDSNLQTTARPTSYFRKDLNNIRNVSNVIQRINKYFVVNRQIFNVSEEHVEKFNDQSHYEEIVRDFNLNKVDVNVKGENYTEEDLKKELQNQYTSLDNSSRGGKRVIVYLEGYGTLSN</sequence>
<comment type="caution">
    <text evidence="2">The sequence shown here is derived from an EMBL/GenBank/DDBJ whole genome shotgun (WGS) entry which is preliminary data.</text>
</comment>
<keyword evidence="1" id="KW-0812">Transmembrane</keyword>
<proteinExistence type="predicted"/>